<dbReference type="Proteomes" id="UP000664096">
    <property type="component" value="Unassembled WGS sequence"/>
</dbReference>
<feature type="domain" description="HTH crp-type" evidence="4">
    <location>
        <begin position="155"/>
        <end position="229"/>
    </location>
</feature>
<evidence type="ECO:0000259" key="4">
    <source>
        <dbReference type="PROSITE" id="PS51063"/>
    </source>
</evidence>
<keyword evidence="1" id="KW-0805">Transcription regulation</keyword>
<dbReference type="EMBL" id="JAEKJZ010000001">
    <property type="protein sequence ID" value="MBN9669426.1"/>
    <property type="molecule type" value="Genomic_DNA"/>
</dbReference>
<comment type="caution">
    <text evidence="5">The sequence shown here is derived from an EMBL/GenBank/DDBJ whole genome shotgun (WGS) entry which is preliminary data.</text>
</comment>
<evidence type="ECO:0000313" key="6">
    <source>
        <dbReference type="Proteomes" id="UP000664096"/>
    </source>
</evidence>
<keyword evidence="3" id="KW-0804">Transcription</keyword>
<dbReference type="PROSITE" id="PS51063">
    <property type="entry name" value="HTH_CRP_2"/>
    <property type="match status" value="1"/>
</dbReference>
<keyword evidence="2" id="KW-0238">DNA-binding</keyword>
<reference evidence="5" key="1">
    <citation type="submission" date="2020-12" db="EMBL/GenBank/DDBJ databases">
        <title>Oil enriched cultivation method for isolating marine PHA-producing bacteria.</title>
        <authorList>
            <person name="Zheng W."/>
            <person name="Yu S."/>
            <person name="Huang Y."/>
        </authorList>
    </citation>
    <scope>NUCLEOTIDE SEQUENCE</scope>
    <source>
        <strain evidence="5">SY-2-12</strain>
    </source>
</reference>
<dbReference type="Gene3D" id="1.10.10.10">
    <property type="entry name" value="Winged helix-like DNA-binding domain superfamily/Winged helix DNA-binding domain"/>
    <property type="match status" value="1"/>
</dbReference>
<evidence type="ECO:0000256" key="3">
    <source>
        <dbReference type="ARBA" id="ARBA00023163"/>
    </source>
</evidence>
<dbReference type="GO" id="GO:0005829">
    <property type="term" value="C:cytosol"/>
    <property type="evidence" value="ECO:0007669"/>
    <property type="project" value="TreeGrafter"/>
</dbReference>
<dbReference type="SUPFAM" id="SSF51206">
    <property type="entry name" value="cAMP-binding domain-like"/>
    <property type="match status" value="1"/>
</dbReference>
<dbReference type="Gene3D" id="2.60.120.10">
    <property type="entry name" value="Jelly Rolls"/>
    <property type="match status" value="1"/>
</dbReference>
<dbReference type="SMART" id="SM00419">
    <property type="entry name" value="HTH_CRP"/>
    <property type="match status" value="1"/>
</dbReference>
<dbReference type="PANTHER" id="PTHR24567">
    <property type="entry name" value="CRP FAMILY TRANSCRIPTIONAL REGULATORY PROTEIN"/>
    <property type="match status" value="1"/>
</dbReference>
<dbReference type="InterPro" id="IPR036390">
    <property type="entry name" value="WH_DNA-bd_sf"/>
</dbReference>
<dbReference type="PANTHER" id="PTHR24567:SF68">
    <property type="entry name" value="DNA-BINDING TRANSCRIPTIONAL DUAL REGULATOR CRP"/>
    <property type="match status" value="1"/>
</dbReference>
<organism evidence="5 6">
    <name type="scientific">Roseibium aggregatum</name>
    <dbReference type="NCBI Taxonomy" id="187304"/>
    <lineage>
        <taxon>Bacteria</taxon>
        <taxon>Pseudomonadati</taxon>
        <taxon>Pseudomonadota</taxon>
        <taxon>Alphaproteobacteria</taxon>
        <taxon>Hyphomicrobiales</taxon>
        <taxon>Stappiaceae</taxon>
        <taxon>Roseibium</taxon>
    </lineage>
</organism>
<protein>
    <submittedName>
        <fullName evidence="5">Crp/Fnr family transcriptional regulator</fullName>
    </submittedName>
</protein>
<proteinExistence type="predicted"/>
<gene>
    <name evidence="5" type="ORF">JF539_03680</name>
</gene>
<dbReference type="InterPro" id="IPR036388">
    <property type="entry name" value="WH-like_DNA-bd_sf"/>
</dbReference>
<dbReference type="InterPro" id="IPR000595">
    <property type="entry name" value="cNMP-bd_dom"/>
</dbReference>
<evidence type="ECO:0000256" key="2">
    <source>
        <dbReference type="ARBA" id="ARBA00023125"/>
    </source>
</evidence>
<dbReference type="InterPro" id="IPR018490">
    <property type="entry name" value="cNMP-bd_dom_sf"/>
</dbReference>
<evidence type="ECO:0000256" key="1">
    <source>
        <dbReference type="ARBA" id="ARBA00023015"/>
    </source>
</evidence>
<sequence length="248" mass="28011">MPEKMAARTKCANCPLRKMETFRSLNERELNFVSGFKTGELIVEAGSTIVLEDNNSPHLYTVLDGWAFRHKSLPDGRRQVLNFALPGDLVGLQLAVMNEMQHTVTALTDTTLCVFQRDKIWSVFKDYPSLSFSMTWIAAREEQMIDGHLVSLGRRSASERLAYLILHLHDRAEAVGYAGNLAFRAPFTQAHLSDALGITPVHMSRTVKKLQDKNLIAWKKDSIQILDRTALEALASYERNVKTLRPLI</sequence>
<dbReference type="SUPFAM" id="SSF46785">
    <property type="entry name" value="Winged helix' DNA-binding domain"/>
    <property type="match status" value="1"/>
</dbReference>
<dbReference type="AlphaFoldDB" id="A0A939EAZ8"/>
<accession>A0A939EAZ8</accession>
<dbReference type="InterPro" id="IPR014710">
    <property type="entry name" value="RmlC-like_jellyroll"/>
</dbReference>
<dbReference type="InterPro" id="IPR050397">
    <property type="entry name" value="Env_Response_Regulators"/>
</dbReference>
<name>A0A939EAZ8_9HYPH</name>
<dbReference type="GO" id="GO:0003700">
    <property type="term" value="F:DNA-binding transcription factor activity"/>
    <property type="evidence" value="ECO:0007669"/>
    <property type="project" value="TreeGrafter"/>
</dbReference>
<dbReference type="Pfam" id="PF00027">
    <property type="entry name" value="cNMP_binding"/>
    <property type="match status" value="1"/>
</dbReference>
<dbReference type="GO" id="GO:0003677">
    <property type="term" value="F:DNA binding"/>
    <property type="evidence" value="ECO:0007669"/>
    <property type="project" value="UniProtKB-KW"/>
</dbReference>
<evidence type="ECO:0000313" key="5">
    <source>
        <dbReference type="EMBL" id="MBN9669426.1"/>
    </source>
</evidence>
<dbReference type="CDD" id="cd00038">
    <property type="entry name" value="CAP_ED"/>
    <property type="match status" value="1"/>
</dbReference>
<dbReference type="Pfam" id="PF13545">
    <property type="entry name" value="HTH_Crp_2"/>
    <property type="match status" value="1"/>
</dbReference>
<dbReference type="InterPro" id="IPR012318">
    <property type="entry name" value="HTH_CRP"/>
</dbReference>